<keyword evidence="1" id="KW-0812">Transmembrane</keyword>
<feature type="transmembrane region" description="Helical" evidence="1">
    <location>
        <begin position="12"/>
        <end position="31"/>
    </location>
</feature>
<comment type="caution">
    <text evidence="2">The sequence shown here is derived from an EMBL/GenBank/DDBJ whole genome shotgun (WGS) entry which is preliminary data.</text>
</comment>
<feature type="transmembrane region" description="Helical" evidence="1">
    <location>
        <begin position="37"/>
        <end position="54"/>
    </location>
</feature>
<evidence type="ECO:0000256" key="1">
    <source>
        <dbReference type="SAM" id="Phobius"/>
    </source>
</evidence>
<reference evidence="2 3" key="1">
    <citation type="submission" date="2014-08" db="EMBL/GenBank/DDBJ databases">
        <title>Whole genome shotgun sequence of Rhizobium rubi NBRC 13261.</title>
        <authorList>
            <person name="Katano-Makiyama Y."/>
            <person name="Hosoyama A."/>
            <person name="Hashimoto M."/>
            <person name="Hosoyama Y."/>
            <person name="Noguchi M."/>
            <person name="Tsuchikane K."/>
            <person name="Uohara A."/>
            <person name="Ohji S."/>
            <person name="Ichikawa N."/>
            <person name="Kimura A."/>
            <person name="Yamazoe A."/>
            <person name="Fujita N."/>
        </authorList>
    </citation>
    <scope>NUCLEOTIDE SEQUENCE [LARGE SCALE GENOMIC DNA]</scope>
    <source>
        <strain evidence="2 3">NBRC 13261</strain>
    </source>
</reference>
<evidence type="ECO:0000313" key="3">
    <source>
        <dbReference type="Proteomes" id="UP000028701"/>
    </source>
</evidence>
<keyword evidence="1" id="KW-0472">Membrane</keyword>
<accession>A0A081D2G5</accession>
<dbReference type="AlphaFoldDB" id="A0A081D2G5"/>
<sequence length="126" mass="13908">MPDIAHIATSFAIDPMAALLVAIPLSLALIVPCERLWWIHAPCALVLLVASALFQAERHLAFDSYLVGFFAFAAVCRDIPNRPLLYRVGILWFAAFSLIAAVIYAASDRTDRHAIEAKISHRPIPQ</sequence>
<gene>
    <name evidence="2" type="ORF">RRU01S_31_00450</name>
</gene>
<dbReference type="EMBL" id="BBJU01000031">
    <property type="protein sequence ID" value="GAK73111.1"/>
    <property type="molecule type" value="Genomic_DNA"/>
</dbReference>
<protein>
    <submittedName>
        <fullName evidence="2">Uncharacterized protein</fullName>
    </submittedName>
</protein>
<dbReference type="OrthoDB" id="8370455at2"/>
<feature type="transmembrane region" description="Helical" evidence="1">
    <location>
        <begin position="86"/>
        <end position="106"/>
    </location>
</feature>
<dbReference type="eggNOG" id="ENOG50312BB">
    <property type="taxonomic scope" value="Bacteria"/>
</dbReference>
<organism evidence="2 3">
    <name type="scientific">Agrobacterium rubi TR3 = NBRC 13261</name>
    <dbReference type="NCBI Taxonomy" id="1368415"/>
    <lineage>
        <taxon>Bacteria</taxon>
        <taxon>Pseudomonadati</taxon>
        <taxon>Pseudomonadota</taxon>
        <taxon>Alphaproteobacteria</taxon>
        <taxon>Hyphomicrobiales</taxon>
        <taxon>Rhizobiaceae</taxon>
        <taxon>Rhizobium/Agrobacterium group</taxon>
        <taxon>Agrobacterium</taxon>
    </lineage>
</organism>
<evidence type="ECO:0000313" key="2">
    <source>
        <dbReference type="EMBL" id="GAK73111.1"/>
    </source>
</evidence>
<dbReference type="RefSeq" id="WP_045232533.1">
    <property type="nucleotide sequence ID" value="NZ_BBJU01000031.1"/>
</dbReference>
<dbReference type="Proteomes" id="UP000028701">
    <property type="component" value="Unassembled WGS sequence"/>
</dbReference>
<proteinExistence type="predicted"/>
<feature type="transmembrane region" description="Helical" evidence="1">
    <location>
        <begin position="61"/>
        <end position="80"/>
    </location>
</feature>
<keyword evidence="1" id="KW-1133">Transmembrane helix</keyword>
<name>A0A081D2G5_9HYPH</name>